<dbReference type="AlphaFoldDB" id="K0KIE1"/>
<gene>
    <name evidence="1" type="ORF">BN7_701</name>
</gene>
<comment type="caution">
    <text evidence="1">The sequence shown here is derived from an EMBL/GenBank/DDBJ whole genome shotgun (WGS) entry which is preliminary data.</text>
</comment>
<dbReference type="Proteomes" id="UP000009328">
    <property type="component" value="Unassembled WGS sequence"/>
</dbReference>
<reference evidence="1 2" key="1">
    <citation type="journal article" date="2012" name="Eukaryot. Cell">
        <title>Draft genome sequence of Wickerhamomyces ciferrii NRRL Y-1031 F-60-10.</title>
        <authorList>
            <person name="Schneider J."/>
            <person name="Andrea H."/>
            <person name="Blom J."/>
            <person name="Jaenicke S."/>
            <person name="Ruckert C."/>
            <person name="Schorsch C."/>
            <person name="Szczepanowski R."/>
            <person name="Farwick M."/>
            <person name="Goesmann A."/>
            <person name="Puhler A."/>
            <person name="Schaffer S."/>
            <person name="Tauch A."/>
            <person name="Kohler T."/>
            <person name="Brinkrolf K."/>
        </authorList>
    </citation>
    <scope>NUCLEOTIDE SEQUENCE [LARGE SCALE GENOMIC DNA]</scope>
    <source>
        <strain evidence="2">ATCC 14091 / BCRC 22168 / CBS 111 / JCM 3599 / NBRC 0793 / NRRL Y-1031 F-60-10</strain>
    </source>
</reference>
<dbReference type="SUPFAM" id="SSF52047">
    <property type="entry name" value="RNI-like"/>
    <property type="match status" value="1"/>
</dbReference>
<keyword evidence="2" id="KW-1185">Reference proteome</keyword>
<dbReference type="InterPro" id="IPR032675">
    <property type="entry name" value="LRR_dom_sf"/>
</dbReference>
<accession>K0KIE1</accession>
<dbReference type="Gene3D" id="3.80.10.10">
    <property type="entry name" value="Ribonuclease Inhibitor"/>
    <property type="match status" value="1"/>
</dbReference>
<sequence>MNFIEMPTEIQKLIFQHSYPSDLLNIIQNIPEWNHLITSDVFRIVSNDLPSVKLKYGLPDDFYLEYKCNIDPNVDRDTSLELLRDYIEIERNNSVLDPYLLMGFKGAILFEINDILTCLTKFDDHLLLHDPIELVWNTTRARKHFRFFHDFFPTLDHITRLKKLTIFFGTEMDFQEILDEPYEIQNLPHRIPSNKLHIPVVKSLHLGFEEIRGIGAPYEGLGSLGDELGGYSIKDIKTIMPNLKSLNMSFEDVYENYEDGSIDIAGLEEGLNISYEKSQLDYFFETIEGSLDFLKDFQLRYFHNEKFDLFKNLQVSNLENLVIDSSTIHSIKNLDLPNVKSFRIKKSAIYEISNLKLNSLEEFSIDIKPTQFTFELEEEDNEVHVTIQNIKSSSLKSFTLLSSFRIEEISNLEFPYLQSLSIWSGNDFNGSFEGIINSSFPKLENITLRFIPLDNLYALFQGIPNLKNIHIASCPSFNITKIGSQNSLETLSLGDIELFQGFDGISLPTLRTMRLEAASGETPLSMENCTFENLKTLTIYTEFIFNPVYCSTLTFLNNNIPQLEKLSLSGFDITNHFSTEPYPNLKEISISRIESIQISQSDKLKILDLSENYTTMNINKSDKLPNLNDYRKPMMEEDLDLNDYRKPMMEEDLETILKKRKIELGEGFY</sequence>
<evidence type="ECO:0000313" key="2">
    <source>
        <dbReference type="Proteomes" id="UP000009328"/>
    </source>
</evidence>
<organism evidence="1 2">
    <name type="scientific">Wickerhamomyces ciferrii (strain ATCC 14091 / BCRC 22168 / CBS 111 / JCM 3599 / NBRC 0793 / NRRL Y-1031 F-60-10)</name>
    <name type="common">Yeast</name>
    <name type="synonym">Pichia ciferrii</name>
    <dbReference type="NCBI Taxonomy" id="1206466"/>
    <lineage>
        <taxon>Eukaryota</taxon>
        <taxon>Fungi</taxon>
        <taxon>Dikarya</taxon>
        <taxon>Ascomycota</taxon>
        <taxon>Saccharomycotina</taxon>
        <taxon>Saccharomycetes</taxon>
        <taxon>Phaffomycetales</taxon>
        <taxon>Wickerhamomycetaceae</taxon>
        <taxon>Wickerhamomyces</taxon>
    </lineage>
</organism>
<evidence type="ECO:0000313" key="1">
    <source>
        <dbReference type="EMBL" id="CCH41164.1"/>
    </source>
</evidence>
<dbReference type="EMBL" id="CAIF01000012">
    <property type="protein sequence ID" value="CCH41164.1"/>
    <property type="molecule type" value="Genomic_DNA"/>
</dbReference>
<dbReference type="InParanoid" id="K0KIE1"/>
<name>K0KIE1_WICCF</name>
<protein>
    <submittedName>
        <fullName evidence="1">Internalin-I</fullName>
    </submittedName>
</protein>
<dbReference type="HOGENOM" id="CLU_410609_0_0_1"/>
<proteinExistence type="predicted"/>